<comment type="catalytic activity">
    <reaction evidence="9">
        <text>L-tyrosyl-[protein] + ATP = O-phospho-L-tyrosyl-[protein] + ADP + H(+)</text>
        <dbReference type="Rhea" id="RHEA:10596"/>
        <dbReference type="Rhea" id="RHEA-COMP:10136"/>
        <dbReference type="Rhea" id="RHEA-COMP:20101"/>
        <dbReference type="ChEBI" id="CHEBI:15378"/>
        <dbReference type="ChEBI" id="CHEBI:30616"/>
        <dbReference type="ChEBI" id="CHEBI:46858"/>
        <dbReference type="ChEBI" id="CHEBI:61978"/>
        <dbReference type="ChEBI" id="CHEBI:456216"/>
        <dbReference type="EC" id="2.7.12.2"/>
    </reaction>
</comment>
<comment type="catalytic activity">
    <reaction evidence="7">
        <text>L-seryl-[protein] + ATP = O-phospho-L-seryl-[protein] + ADP + H(+)</text>
        <dbReference type="Rhea" id="RHEA:17989"/>
        <dbReference type="Rhea" id="RHEA-COMP:9863"/>
        <dbReference type="Rhea" id="RHEA-COMP:11604"/>
        <dbReference type="ChEBI" id="CHEBI:15378"/>
        <dbReference type="ChEBI" id="CHEBI:29999"/>
        <dbReference type="ChEBI" id="CHEBI:30616"/>
        <dbReference type="ChEBI" id="CHEBI:83421"/>
        <dbReference type="ChEBI" id="CHEBI:456216"/>
        <dbReference type="EC" id="2.7.12.2"/>
    </reaction>
</comment>
<dbReference type="InterPro" id="IPR008271">
    <property type="entry name" value="Ser/Thr_kinase_AS"/>
</dbReference>
<keyword evidence="2" id="KW-0547">Nucleotide-binding</keyword>
<dbReference type="STRING" id="105696.A0A1Y2M5H4"/>
<dbReference type="PROSITE" id="PS50011">
    <property type="entry name" value="PROTEIN_KINASE_DOM"/>
    <property type="match status" value="1"/>
</dbReference>
<dbReference type="InParanoid" id="A0A1Y2M5H4"/>
<comment type="catalytic activity">
    <reaction evidence="8">
        <text>L-threonyl-[protein] + ATP = O-phospho-L-threonyl-[protein] + ADP + H(+)</text>
        <dbReference type="Rhea" id="RHEA:46608"/>
        <dbReference type="Rhea" id="RHEA-COMP:11060"/>
        <dbReference type="Rhea" id="RHEA-COMP:11605"/>
        <dbReference type="ChEBI" id="CHEBI:15378"/>
        <dbReference type="ChEBI" id="CHEBI:30013"/>
        <dbReference type="ChEBI" id="CHEBI:30616"/>
        <dbReference type="ChEBI" id="CHEBI:61977"/>
        <dbReference type="ChEBI" id="CHEBI:456216"/>
        <dbReference type="EC" id="2.7.12.2"/>
    </reaction>
</comment>
<dbReference type="AlphaFoldDB" id="A0A1Y2M5H4"/>
<evidence type="ECO:0000256" key="8">
    <source>
        <dbReference type="ARBA" id="ARBA00049299"/>
    </source>
</evidence>
<sequence length="396" mass="45507">MNTQAGNTDTFARALSDPYYFERDMRYKQELGSGADGDVHAWQHKPTSLIVAIKTPRKGRPQAVINIRDEARILTRLRWYGGHNNVSNMLQYHEDFNEQLPGIISEFAHYGDVVDYRNAWVQQEISAGRASGIQEVSVWKLFRDMTLALDWLHNTCKLIHRDIKPDNILVARPTGYTSELIPTEPLFKLCDFSRSWDSMLPSGADYRWQGTVAYRPPGHERTAARPASDLWSLGATLQEFALDVDPRPSRAALIAQLDLQGLYHPAPWDDFAWDLPFWRWSIGAVYRPLNESADTLLRQWDVGSGVSSSYRPFSDELNEWYSKLFCFDWEQRITARMLAKQLVPLIERRFLTPTNRVDSAMTPQGGATQAATARRLIYDNDYPPLPGADQRRRWDI</sequence>
<dbReference type="SUPFAM" id="SSF56112">
    <property type="entry name" value="Protein kinase-like (PK-like)"/>
    <property type="match status" value="1"/>
</dbReference>
<evidence type="ECO:0000256" key="6">
    <source>
        <dbReference type="ARBA" id="ARBA00038999"/>
    </source>
</evidence>
<dbReference type="EMBL" id="KZ107842">
    <property type="protein sequence ID" value="OSS50448.1"/>
    <property type="molecule type" value="Genomic_DNA"/>
</dbReference>
<dbReference type="PANTHER" id="PTHR48013:SF9">
    <property type="entry name" value="DUAL SPECIFICITY MITOGEN-ACTIVATED PROTEIN KINASE KINASE 5"/>
    <property type="match status" value="1"/>
</dbReference>
<dbReference type="Pfam" id="PF00069">
    <property type="entry name" value="Pkinase"/>
    <property type="match status" value="1"/>
</dbReference>
<dbReference type="PROSITE" id="PS00108">
    <property type="entry name" value="PROTEIN_KINASE_ST"/>
    <property type="match status" value="1"/>
</dbReference>
<keyword evidence="4" id="KW-0067">ATP-binding</keyword>
<name>A0A1Y2M5H4_EPING</name>
<evidence type="ECO:0000256" key="1">
    <source>
        <dbReference type="ARBA" id="ARBA00022679"/>
    </source>
</evidence>
<feature type="domain" description="Protein kinase" evidence="10">
    <location>
        <begin position="25"/>
        <end position="346"/>
    </location>
</feature>
<dbReference type="CDD" id="cd00180">
    <property type="entry name" value="PKc"/>
    <property type="match status" value="1"/>
</dbReference>
<protein>
    <recommendedName>
        <fullName evidence="6">mitogen-activated protein kinase kinase</fullName>
        <ecNumber evidence="6">2.7.12.2</ecNumber>
    </recommendedName>
</protein>
<evidence type="ECO:0000256" key="9">
    <source>
        <dbReference type="ARBA" id="ARBA00051693"/>
    </source>
</evidence>
<evidence type="ECO:0000256" key="3">
    <source>
        <dbReference type="ARBA" id="ARBA00022777"/>
    </source>
</evidence>
<evidence type="ECO:0000256" key="5">
    <source>
        <dbReference type="ARBA" id="ARBA00038035"/>
    </source>
</evidence>
<dbReference type="GO" id="GO:0005524">
    <property type="term" value="F:ATP binding"/>
    <property type="evidence" value="ECO:0007669"/>
    <property type="project" value="UniProtKB-KW"/>
</dbReference>
<dbReference type="PANTHER" id="PTHR48013">
    <property type="entry name" value="DUAL SPECIFICITY MITOGEN-ACTIVATED PROTEIN KINASE KINASE 5-RELATED"/>
    <property type="match status" value="1"/>
</dbReference>
<evidence type="ECO:0000256" key="7">
    <source>
        <dbReference type="ARBA" id="ARBA00049014"/>
    </source>
</evidence>
<keyword evidence="1" id="KW-0808">Transferase</keyword>
<keyword evidence="12" id="KW-1185">Reference proteome</keyword>
<dbReference type="Proteomes" id="UP000193240">
    <property type="component" value="Unassembled WGS sequence"/>
</dbReference>
<dbReference type="Gene3D" id="1.10.510.10">
    <property type="entry name" value="Transferase(Phosphotransferase) domain 1"/>
    <property type="match status" value="1"/>
</dbReference>
<dbReference type="GO" id="GO:0004708">
    <property type="term" value="F:MAP kinase kinase activity"/>
    <property type="evidence" value="ECO:0007669"/>
    <property type="project" value="UniProtKB-EC"/>
</dbReference>
<dbReference type="SMART" id="SM00220">
    <property type="entry name" value="S_TKc"/>
    <property type="match status" value="1"/>
</dbReference>
<proteinExistence type="inferred from homology"/>
<evidence type="ECO:0000313" key="11">
    <source>
        <dbReference type="EMBL" id="OSS50448.1"/>
    </source>
</evidence>
<dbReference type="OMA" id="MILALEF"/>
<comment type="similarity">
    <text evidence="5">Belongs to the protein kinase superfamily. STE Ser/Thr protein kinase family. MAP kinase kinase subfamily.</text>
</comment>
<dbReference type="InterPro" id="IPR011009">
    <property type="entry name" value="Kinase-like_dom_sf"/>
</dbReference>
<evidence type="ECO:0000259" key="10">
    <source>
        <dbReference type="PROSITE" id="PS50011"/>
    </source>
</evidence>
<organism evidence="11 12">
    <name type="scientific">Epicoccum nigrum</name>
    <name type="common">Soil fungus</name>
    <name type="synonym">Epicoccum purpurascens</name>
    <dbReference type="NCBI Taxonomy" id="105696"/>
    <lineage>
        <taxon>Eukaryota</taxon>
        <taxon>Fungi</taxon>
        <taxon>Dikarya</taxon>
        <taxon>Ascomycota</taxon>
        <taxon>Pezizomycotina</taxon>
        <taxon>Dothideomycetes</taxon>
        <taxon>Pleosporomycetidae</taxon>
        <taxon>Pleosporales</taxon>
        <taxon>Pleosporineae</taxon>
        <taxon>Didymellaceae</taxon>
        <taxon>Epicoccum</taxon>
    </lineage>
</organism>
<dbReference type="Gene3D" id="3.30.200.20">
    <property type="entry name" value="Phosphorylase Kinase, domain 1"/>
    <property type="match status" value="1"/>
</dbReference>
<evidence type="ECO:0000313" key="12">
    <source>
        <dbReference type="Proteomes" id="UP000193240"/>
    </source>
</evidence>
<reference evidence="11 12" key="1">
    <citation type="journal article" date="2017" name="Genome Announc.">
        <title>Genome sequence of the saprophytic ascomycete Epicoccum nigrum ICMP 19927 strain isolated from New Zealand.</title>
        <authorList>
            <person name="Fokin M."/>
            <person name="Fleetwood D."/>
            <person name="Weir B.S."/>
            <person name="Villas-Boas S.G."/>
        </authorList>
    </citation>
    <scope>NUCLEOTIDE SEQUENCE [LARGE SCALE GENOMIC DNA]</scope>
    <source>
        <strain evidence="11 12">ICMP 19927</strain>
    </source>
</reference>
<gene>
    <name evidence="11" type="ORF">B5807_05129</name>
</gene>
<evidence type="ECO:0000256" key="2">
    <source>
        <dbReference type="ARBA" id="ARBA00022741"/>
    </source>
</evidence>
<evidence type="ECO:0000256" key="4">
    <source>
        <dbReference type="ARBA" id="ARBA00022840"/>
    </source>
</evidence>
<dbReference type="InterPro" id="IPR000719">
    <property type="entry name" value="Prot_kinase_dom"/>
</dbReference>
<dbReference type="EC" id="2.7.12.2" evidence="6"/>
<accession>A0A1Y2M5H4</accession>
<keyword evidence="3" id="KW-0418">Kinase</keyword>